<sequence>LRLNLRRKYVFEDSFRAFIHRNAEELRGRLHITFQNEEGVDAGGLSREFFAILAKEMFNPNYALFMSTEDGCTFQPNPNSSINLDDLNYFRFVGRIVGKAVTDGYLLDAHFTRSLYKHMLGIKPTHHDMQAIDPDYYKNLQLILEHNLEDIGLDLTFSTEDHSFGRSRTLDLIPNGRNIPVTEETKARYVDLVCQHRMTTAIEKQIKAYLEGFHELVDPDLISIFTAKELELLISGMPDIDIHDLKKNTDYNGYRPADQQICWFWNIMFSLSRSEKAAFLQFVTGSSKVPLAGFSELQGMRGLQKFSINKASGSAGALMSAHTCFNALDLPVYKSEEEMKEKLLYAISEGGGGFLFA</sequence>
<dbReference type="Proteomes" id="UP000001449">
    <property type="component" value="Chromosome 4"/>
</dbReference>
<accession>B8C0V6</accession>
<dbReference type="Gene3D" id="3.30.2410.10">
    <property type="entry name" value="Hect, E3 ligase catalytic domain"/>
    <property type="match status" value="1"/>
</dbReference>
<dbReference type="InterPro" id="IPR035983">
    <property type="entry name" value="Hect_E3_ubiquitin_ligase"/>
</dbReference>
<evidence type="ECO:0000256" key="3">
    <source>
        <dbReference type="ARBA" id="ARBA00012485"/>
    </source>
</evidence>
<comment type="pathway">
    <text evidence="2">Protein modification; protein ubiquitination.</text>
</comment>
<feature type="active site" description="Glycyl thioester intermediate" evidence="7">
    <location>
        <position position="324"/>
    </location>
</feature>
<dbReference type="PANTHER" id="PTHR11254:SF67">
    <property type="entry name" value="E3 UBIQUITIN-PROTEIN LIGASE HUWE1"/>
    <property type="match status" value="1"/>
</dbReference>
<dbReference type="GeneID" id="7446727"/>
<keyword evidence="10" id="KW-1185">Reference proteome</keyword>
<dbReference type="FunFam" id="3.90.1750.10:FF:000003">
    <property type="entry name" value="E3 ubiquitin-protein ligase UPL1"/>
    <property type="match status" value="1"/>
</dbReference>
<dbReference type="Gene3D" id="3.30.2160.10">
    <property type="entry name" value="Hect, E3 ligase catalytic domain"/>
    <property type="match status" value="1"/>
</dbReference>
<dbReference type="KEGG" id="tps:THAPSDRAFT_33759"/>
<feature type="non-terminal residue" evidence="9">
    <location>
        <position position="1"/>
    </location>
</feature>
<reference evidence="9 10" key="1">
    <citation type="journal article" date="2004" name="Science">
        <title>The genome of the diatom Thalassiosira pseudonana: ecology, evolution, and metabolism.</title>
        <authorList>
            <person name="Armbrust E.V."/>
            <person name="Berges J.A."/>
            <person name="Bowler C."/>
            <person name="Green B.R."/>
            <person name="Martinez D."/>
            <person name="Putnam N.H."/>
            <person name="Zhou S."/>
            <person name="Allen A.E."/>
            <person name="Apt K.E."/>
            <person name="Bechner M."/>
            <person name="Brzezinski M.A."/>
            <person name="Chaal B.K."/>
            <person name="Chiovitti A."/>
            <person name="Davis A.K."/>
            <person name="Demarest M.S."/>
            <person name="Detter J.C."/>
            <person name="Glavina T."/>
            <person name="Goodstein D."/>
            <person name="Hadi M.Z."/>
            <person name="Hellsten U."/>
            <person name="Hildebrand M."/>
            <person name="Jenkins B.D."/>
            <person name="Jurka J."/>
            <person name="Kapitonov V.V."/>
            <person name="Kroger N."/>
            <person name="Lau W.W."/>
            <person name="Lane T.W."/>
            <person name="Larimer F.W."/>
            <person name="Lippmeier J.C."/>
            <person name="Lucas S."/>
            <person name="Medina M."/>
            <person name="Montsant A."/>
            <person name="Obornik M."/>
            <person name="Parker M.S."/>
            <person name="Palenik B."/>
            <person name="Pazour G.J."/>
            <person name="Richardson P.M."/>
            <person name="Rynearson T.A."/>
            <person name="Saito M.A."/>
            <person name="Schwartz D.C."/>
            <person name="Thamatrakoln K."/>
            <person name="Valentin K."/>
            <person name="Vardi A."/>
            <person name="Wilkerson F.P."/>
            <person name="Rokhsar D.S."/>
        </authorList>
    </citation>
    <scope>NUCLEOTIDE SEQUENCE [LARGE SCALE GENOMIC DNA]</scope>
    <source>
        <strain evidence="9 10">CCMP1335</strain>
    </source>
</reference>
<dbReference type="RefSeq" id="XP_002289133.1">
    <property type="nucleotide sequence ID" value="XM_002289097.1"/>
</dbReference>
<dbReference type="FunFam" id="3.30.2410.10:FF:000009">
    <property type="entry name" value="Probable E3 ubiquitin-protein ligase HECTD2"/>
    <property type="match status" value="1"/>
</dbReference>
<dbReference type="GO" id="GO:0006511">
    <property type="term" value="P:ubiquitin-dependent protein catabolic process"/>
    <property type="evidence" value="ECO:0000318"/>
    <property type="project" value="GO_Central"/>
</dbReference>
<dbReference type="CDD" id="cd00078">
    <property type="entry name" value="HECTc"/>
    <property type="match status" value="1"/>
</dbReference>
<dbReference type="Gene3D" id="3.90.1750.10">
    <property type="entry name" value="Hect, E3 ligase catalytic domains"/>
    <property type="match status" value="1"/>
</dbReference>
<gene>
    <name evidence="9" type="ORF">THAPSDRAFT_33759</name>
</gene>
<dbReference type="InterPro" id="IPR000569">
    <property type="entry name" value="HECT_dom"/>
</dbReference>
<dbReference type="InterPro" id="IPR050409">
    <property type="entry name" value="E3_ubiq-protein_ligase"/>
</dbReference>
<keyword evidence="4" id="KW-0808">Transferase</keyword>
<dbReference type="EMBL" id="CM000641">
    <property type="protein sequence ID" value="EED92670.1"/>
    <property type="molecule type" value="Genomic_DNA"/>
</dbReference>
<evidence type="ECO:0000313" key="9">
    <source>
        <dbReference type="EMBL" id="EED92670.1"/>
    </source>
</evidence>
<comment type="similarity">
    <text evidence="6">Belongs to the UPL family. TOM1/PTR1 subfamily.</text>
</comment>
<dbReference type="GO" id="GO:0005737">
    <property type="term" value="C:cytoplasm"/>
    <property type="evidence" value="ECO:0000318"/>
    <property type="project" value="GO_Central"/>
</dbReference>
<dbReference type="FunFam" id="3.30.2160.10:FF:000001">
    <property type="entry name" value="E3 ubiquitin-protein ligase NEDD4-like"/>
    <property type="match status" value="1"/>
</dbReference>
<dbReference type="PROSITE" id="PS50237">
    <property type="entry name" value="HECT"/>
    <property type="match status" value="1"/>
</dbReference>
<protein>
    <recommendedName>
        <fullName evidence="3">HECT-type E3 ubiquitin transferase</fullName>
        <ecNumber evidence="3">2.3.2.26</ecNumber>
    </recommendedName>
</protein>
<evidence type="ECO:0000259" key="8">
    <source>
        <dbReference type="PROSITE" id="PS50237"/>
    </source>
</evidence>
<dbReference type="Pfam" id="PF00632">
    <property type="entry name" value="HECT"/>
    <property type="match status" value="1"/>
</dbReference>
<dbReference type="SMART" id="SM00119">
    <property type="entry name" value="HECTc"/>
    <property type="match status" value="1"/>
</dbReference>
<proteinExistence type="inferred from homology"/>
<dbReference type="eggNOG" id="KOG0939">
    <property type="taxonomic scope" value="Eukaryota"/>
</dbReference>
<name>B8C0V6_THAPS</name>
<dbReference type="PaxDb" id="35128-Thaps33759"/>
<evidence type="ECO:0000256" key="1">
    <source>
        <dbReference type="ARBA" id="ARBA00000885"/>
    </source>
</evidence>
<evidence type="ECO:0000256" key="2">
    <source>
        <dbReference type="ARBA" id="ARBA00004906"/>
    </source>
</evidence>
<feature type="domain" description="HECT" evidence="8">
    <location>
        <begin position="22"/>
        <end position="357"/>
    </location>
</feature>
<dbReference type="EC" id="2.3.2.26" evidence="3"/>
<dbReference type="OMA" id="MQMGRHQ"/>
<dbReference type="STRING" id="35128.B8C0V6"/>
<dbReference type="PANTHER" id="PTHR11254">
    <property type="entry name" value="HECT DOMAIN UBIQUITIN-PROTEIN LIGASE"/>
    <property type="match status" value="1"/>
</dbReference>
<evidence type="ECO:0000256" key="4">
    <source>
        <dbReference type="ARBA" id="ARBA00022679"/>
    </source>
</evidence>
<dbReference type="FunFam" id="3.90.1750.10:FF:000026">
    <property type="entry name" value="E3 ubiquitin-protein ligase HACE1"/>
    <property type="match status" value="1"/>
</dbReference>
<comment type="catalytic activity">
    <reaction evidence="1">
        <text>S-ubiquitinyl-[E2 ubiquitin-conjugating enzyme]-L-cysteine + [acceptor protein]-L-lysine = [E2 ubiquitin-conjugating enzyme]-L-cysteine + N(6)-ubiquitinyl-[acceptor protein]-L-lysine.</text>
        <dbReference type="EC" id="2.3.2.26"/>
    </reaction>
</comment>
<evidence type="ECO:0000256" key="7">
    <source>
        <dbReference type="PROSITE-ProRule" id="PRU00104"/>
    </source>
</evidence>
<keyword evidence="5 7" id="KW-0833">Ubl conjugation pathway</keyword>
<organism evidence="9 10">
    <name type="scientific">Thalassiosira pseudonana</name>
    <name type="common">Marine diatom</name>
    <name type="synonym">Cyclotella nana</name>
    <dbReference type="NCBI Taxonomy" id="35128"/>
    <lineage>
        <taxon>Eukaryota</taxon>
        <taxon>Sar</taxon>
        <taxon>Stramenopiles</taxon>
        <taxon>Ochrophyta</taxon>
        <taxon>Bacillariophyta</taxon>
        <taxon>Coscinodiscophyceae</taxon>
        <taxon>Thalassiosirophycidae</taxon>
        <taxon>Thalassiosirales</taxon>
        <taxon>Thalassiosiraceae</taxon>
        <taxon>Thalassiosira</taxon>
    </lineage>
</organism>
<dbReference type="GO" id="GO:0061630">
    <property type="term" value="F:ubiquitin protein ligase activity"/>
    <property type="evidence" value="ECO:0000318"/>
    <property type="project" value="GO_Central"/>
</dbReference>
<dbReference type="InParanoid" id="B8C0V6"/>
<evidence type="ECO:0000313" key="10">
    <source>
        <dbReference type="Proteomes" id="UP000001449"/>
    </source>
</evidence>
<evidence type="ECO:0000256" key="5">
    <source>
        <dbReference type="ARBA" id="ARBA00022786"/>
    </source>
</evidence>
<dbReference type="HOGENOM" id="CLU_002173_9_1_1"/>
<evidence type="ECO:0000256" key="6">
    <source>
        <dbReference type="ARBA" id="ARBA00034494"/>
    </source>
</evidence>
<reference evidence="9 10" key="2">
    <citation type="journal article" date="2008" name="Nature">
        <title>The Phaeodactylum genome reveals the evolutionary history of diatom genomes.</title>
        <authorList>
            <person name="Bowler C."/>
            <person name="Allen A.E."/>
            <person name="Badger J.H."/>
            <person name="Grimwood J."/>
            <person name="Jabbari K."/>
            <person name="Kuo A."/>
            <person name="Maheswari U."/>
            <person name="Martens C."/>
            <person name="Maumus F."/>
            <person name="Otillar R.P."/>
            <person name="Rayko E."/>
            <person name="Salamov A."/>
            <person name="Vandepoele K."/>
            <person name="Beszteri B."/>
            <person name="Gruber A."/>
            <person name="Heijde M."/>
            <person name="Katinka M."/>
            <person name="Mock T."/>
            <person name="Valentin K."/>
            <person name="Verret F."/>
            <person name="Berges J.A."/>
            <person name="Brownlee C."/>
            <person name="Cadoret J.P."/>
            <person name="Chiovitti A."/>
            <person name="Choi C.J."/>
            <person name="Coesel S."/>
            <person name="De Martino A."/>
            <person name="Detter J.C."/>
            <person name="Durkin C."/>
            <person name="Falciatore A."/>
            <person name="Fournet J."/>
            <person name="Haruta M."/>
            <person name="Huysman M.J."/>
            <person name="Jenkins B.D."/>
            <person name="Jiroutova K."/>
            <person name="Jorgensen R.E."/>
            <person name="Joubert Y."/>
            <person name="Kaplan A."/>
            <person name="Kroger N."/>
            <person name="Kroth P.G."/>
            <person name="La Roche J."/>
            <person name="Lindquist E."/>
            <person name="Lommer M."/>
            <person name="Martin-Jezequel V."/>
            <person name="Lopez P.J."/>
            <person name="Lucas S."/>
            <person name="Mangogna M."/>
            <person name="McGinnis K."/>
            <person name="Medlin L.K."/>
            <person name="Montsant A."/>
            <person name="Oudot-Le Secq M.P."/>
            <person name="Napoli C."/>
            <person name="Obornik M."/>
            <person name="Parker M.S."/>
            <person name="Petit J.L."/>
            <person name="Porcel B.M."/>
            <person name="Poulsen N."/>
            <person name="Robison M."/>
            <person name="Rychlewski L."/>
            <person name="Rynearson T.A."/>
            <person name="Schmutz J."/>
            <person name="Shapiro H."/>
            <person name="Siaut M."/>
            <person name="Stanley M."/>
            <person name="Sussman M.R."/>
            <person name="Taylor A.R."/>
            <person name="Vardi A."/>
            <person name="von Dassow P."/>
            <person name="Vyverman W."/>
            <person name="Willis A."/>
            <person name="Wyrwicz L.S."/>
            <person name="Rokhsar D.S."/>
            <person name="Weissenbach J."/>
            <person name="Armbrust E.V."/>
            <person name="Green B.R."/>
            <person name="Van de Peer Y."/>
            <person name="Grigoriev I.V."/>
        </authorList>
    </citation>
    <scope>NUCLEOTIDE SEQUENCE [LARGE SCALE GENOMIC DNA]</scope>
    <source>
        <strain evidence="9 10">CCMP1335</strain>
    </source>
</reference>
<dbReference type="AlphaFoldDB" id="B8C0V6"/>
<dbReference type="SUPFAM" id="SSF56204">
    <property type="entry name" value="Hect, E3 ligase catalytic domain"/>
    <property type="match status" value="1"/>
</dbReference>